<comment type="similarity">
    <text evidence="6">Belongs to the XRCC4-XLF family. XLF subfamily.</text>
</comment>
<gene>
    <name evidence="11" type="ORF">NA56DRAFT_689410</name>
</gene>
<evidence type="ECO:0000256" key="6">
    <source>
        <dbReference type="ARBA" id="ARBA00025747"/>
    </source>
</evidence>
<dbReference type="AlphaFoldDB" id="A0A2J6Q3M6"/>
<dbReference type="InterPro" id="IPR038051">
    <property type="entry name" value="XRCC4-like_N_sf"/>
</dbReference>
<evidence type="ECO:0000313" key="12">
    <source>
        <dbReference type="Proteomes" id="UP000235672"/>
    </source>
</evidence>
<dbReference type="Proteomes" id="UP000235672">
    <property type="component" value="Unassembled WGS sequence"/>
</dbReference>
<feature type="compositionally biased region" description="Acidic residues" evidence="8">
    <location>
        <begin position="376"/>
        <end position="385"/>
    </location>
</feature>
<feature type="compositionally biased region" description="Basic and acidic residues" evidence="8">
    <location>
        <begin position="514"/>
        <end position="556"/>
    </location>
</feature>
<keyword evidence="5" id="KW-0539">Nucleus</keyword>
<evidence type="ECO:0000256" key="4">
    <source>
        <dbReference type="ARBA" id="ARBA00023204"/>
    </source>
</evidence>
<feature type="domain" description="XLF-like coiled-coil region" evidence="10">
    <location>
        <begin position="124"/>
        <end position="176"/>
    </location>
</feature>
<accession>A0A2J6Q3M6</accession>
<evidence type="ECO:0000256" key="1">
    <source>
        <dbReference type="ARBA" id="ARBA00004123"/>
    </source>
</evidence>
<dbReference type="GO" id="GO:0006303">
    <property type="term" value="P:double-strand break repair via nonhomologous end joining"/>
    <property type="evidence" value="ECO:0007669"/>
    <property type="project" value="TreeGrafter"/>
</dbReference>
<evidence type="ECO:0000256" key="5">
    <source>
        <dbReference type="ARBA" id="ARBA00023242"/>
    </source>
</evidence>
<name>A0A2J6Q3M6_9HELO</name>
<feature type="compositionally biased region" description="Basic residues" evidence="8">
    <location>
        <begin position="489"/>
        <end position="508"/>
    </location>
</feature>
<dbReference type="CDD" id="cd22285">
    <property type="entry name" value="HD_XLF_N"/>
    <property type="match status" value="1"/>
</dbReference>
<dbReference type="GO" id="GO:0045027">
    <property type="term" value="F:DNA end binding"/>
    <property type="evidence" value="ECO:0007669"/>
    <property type="project" value="TreeGrafter"/>
</dbReference>
<dbReference type="EMBL" id="KZ613483">
    <property type="protein sequence ID" value="PMD20885.1"/>
    <property type="molecule type" value="Genomic_DNA"/>
</dbReference>
<dbReference type="GO" id="GO:0032807">
    <property type="term" value="C:DNA ligase IV complex"/>
    <property type="evidence" value="ECO:0007669"/>
    <property type="project" value="TreeGrafter"/>
</dbReference>
<evidence type="ECO:0000256" key="8">
    <source>
        <dbReference type="SAM" id="MobiDB-lite"/>
    </source>
</evidence>
<dbReference type="Pfam" id="PF21928">
    <property type="entry name" value="XLF_CC"/>
    <property type="match status" value="1"/>
</dbReference>
<feature type="domain" description="XLF-like N-terminal" evidence="9">
    <location>
        <begin position="3"/>
        <end position="121"/>
    </location>
</feature>
<feature type="region of interest" description="Disordered" evidence="8">
    <location>
        <begin position="268"/>
        <end position="565"/>
    </location>
</feature>
<keyword evidence="4" id="KW-0234">DNA repair</keyword>
<evidence type="ECO:0000313" key="11">
    <source>
        <dbReference type="EMBL" id="PMD20885.1"/>
    </source>
</evidence>
<dbReference type="InterPro" id="IPR015381">
    <property type="entry name" value="XLF-like_N"/>
</dbReference>
<dbReference type="Pfam" id="PF09302">
    <property type="entry name" value="XLF"/>
    <property type="match status" value="1"/>
</dbReference>
<dbReference type="PANTHER" id="PTHR32235:SF1">
    <property type="entry name" value="NON-HOMOLOGOUS END-JOINING FACTOR 1"/>
    <property type="match status" value="1"/>
</dbReference>
<keyword evidence="2" id="KW-0227">DNA damage</keyword>
<dbReference type="InterPro" id="IPR053829">
    <property type="entry name" value="XLF-like_CC"/>
</dbReference>
<reference evidence="11 12" key="1">
    <citation type="submission" date="2016-05" db="EMBL/GenBank/DDBJ databases">
        <title>A degradative enzymes factory behind the ericoid mycorrhizal symbiosis.</title>
        <authorList>
            <consortium name="DOE Joint Genome Institute"/>
            <person name="Martino E."/>
            <person name="Morin E."/>
            <person name="Grelet G."/>
            <person name="Kuo A."/>
            <person name="Kohler A."/>
            <person name="Daghino S."/>
            <person name="Barry K."/>
            <person name="Choi C."/>
            <person name="Cichocki N."/>
            <person name="Clum A."/>
            <person name="Copeland A."/>
            <person name="Hainaut M."/>
            <person name="Haridas S."/>
            <person name="Labutti K."/>
            <person name="Lindquist E."/>
            <person name="Lipzen A."/>
            <person name="Khouja H.-R."/>
            <person name="Murat C."/>
            <person name="Ohm R."/>
            <person name="Olson A."/>
            <person name="Spatafora J."/>
            <person name="Veneault-Fourrey C."/>
            <person name="Henrissat B."/>
            <person name="Grigoriev I."/>
            <person name="Martin F."/>
            <person name="Perotto S."/>
        </authorList>
    </citation>
    <scope>NUCLEOTIDE SEQUENCE [LARGE SCALE GENOMIC DNA]</scope>
    <source>
        <strain evidence="11 12">UAMH 7357</strain>
    </source>
</reference>
<proteinExistence type="inferred from homology"/>
<evidence type="ECO:0000259" key="10">
    <source>
        <dbReference type="Pfam" id="PF21928"/>
    </source>
</evidence>
<evidence type="ECO:0000256" key="3">
    <source>
        <dbReference type="ARBA" id="ARBA00023125"/>
    </source>
</evidence>
<dbReference type="Gene3D" id="2.170.210.10">
    <property type="entry name" value="DNA double-strand break repair and VJ recombination XRCC4, N-terminal"/>
    <property type="match status" value="1"/>
</dbReference>
<evidence type="ECO:0000259" key="9">
    <source>
        <dbReference type="Pfam" id="PF09302"/>
    </source>
</evidence>
<evidence type="ECO:0000256" key="2">
    <source>
        <dbReference type="ARBA" id="ARBA00022763"/>
    </source>
</evidence>
<evidence type="ECO:0000256" key="7">
    <source>
        <dbReference type="ARBA" id="ARBA00044529"/>
    </source>
</evidence>
<organism evidence="11 12">
    <name type="scientific">Hyaloscypha hepaticicola</name>
    <dbReference type="NCBI Taxonomy" id="2082293"/>
    <lineage>
        <taxon>Eukaryota</taxon>
        <taxon>Fungi</taxon>
        <taxon>Dikarya</taxon>
        <taxon>Ascomycota</taxon>
        <taxon>Pezizomycotina</taxon>
        <taxon>Leotiomycetes</taxon>
        <taxon>Helotiales</taxon>
        <taxon>Hyaloscyphaceae</taxon>
        <taxon>Hyaloscypha</taxon>
    </lineage>
</organism>
<dbReference type="OrthoDB" id="2155935at2759"/>
<dbReference type="PANTHER" id="PTHR32235">
    <property type="entry name" value="NON-HOMOLOGOUS END-JOINING FACTOR 1"/>
    <property type="match status" value="1"/>
</dbReference>
<comment type="subcellular location">
    <subcellularLocation>
        <location evidence="1">Nucleus</location>
    </subcellularLocation>
</comment>
<protein>
    <recommendedName>
        <fullName evidence="7">Non-homologous end-joining factor 1</fullName>
    </recommendedName>
</protein>
<keyword evidence="3" id="KW-0238">DNA-binding</keyword>
<dbReference type="STRING" id="1745343.A0A2J6Q3M6"/>
<dbReference type="InterPro" id="IPR052287">
    <property type="entry name" value="NHEJ_factor"/>
</dbReference>
<keyword evidence="12" id="KW-1185">Reference proteome</keyword>
<sequence>MAWKPLRISPSAAGHLPPLLISQSFRPSSYTVQLTDLTYIWSESLDRRGIIRRSREQNTSIDPSDGDQMQIFLDKVKSGLAGGKDTTLALTISADRPSLVLNINVKLPGGLDPLEWPIQLAAAPQSLMTSQFTIPLLKAQHAKVQDIESLAEVVKEKDHVIQKLLDKLEGQGTELGQIFPQAAGRVGRKVDRKQAVERVKGLGQFNMDAWRKSRDHEILRDAAGLSGDVFGGNSAEGFEVEISSPATEESEHWWESIKGITINLDTGKFSTNGLSGARKTPPKPKPALKKEETIEDDDAFQVQVTPPRLTRSPKRTPSKVVIDDSTDDDELDAPTQRSKIPDSFPISSPPVASSSKKTKKLGSVGAKKAAAKIDPPDEEITEDEASPPHISDGDKSTASPTPPPEKTVPEKPQRKLGRIGGKKEAPPPEPELEAERDTPPPPAKTIPAPETVKPKKGKLGQIGAKNRRAETPPPTEEAPEASKTETPKRKLGAIGHKHQSPATKKKRLSQPEELEIRGRTSVNPEKEKTPQPRETSEERADRKRQELKRELEEKAKAPVKKKRKF</sequence>